<evidence type="ECO:0008006" key="4">
    <source>
        <dbReference type="Google" id="ProtNLM"/>
    </source>
</evidence>
<comment type="caution">
    <text evidence="2">The sequence shown here is derived from an EMBL/GenBank/DDBJ whole genome shotgun (WGS) entry which is preliminary data.</text>
</comment>
<reference evidence="3" key="1">
    <citation type="submission" date="2017-09" db="EMBL/GenBank/DDBJ databases">
        <title>Depth-based differentiation of microbial function through sediment-hosted aquifers and enrichment of novel symbionts in the deep terrestrial subsurface.</title>
        <authorList>
            <person name="Probst A.J."/>
            <person name="Ladd B."/>
            <person name="Jarett J.K."/>
            <person name="Geller-Mcgrath D.E."/>
            <person name="Sieber C.M.K."/>
            <person name="Emerson J.B."/>
            <person name="Anantharaman K."/>
            <person name="Thomas B.C."/>
            <person name="Malmstrom R."/>
            <person name="Stieglmeier M."/>
            <person name="Klingl A."/>
            <person name="Woyke T."/>
            <person name="Ryan C.M."/>
            <person name="Banfield J.F."/>
        </authorList>
    </citation>
    <scope>NUCLEOTIDE SEQUENCE [LARGE SCALE GENOMIC DNA]</scope>
</reference>
<evidence type="ECO:0000313" key="3">
    <source>
        <dbReference type="Proteomes" id="UP000229056"/>
    </source>
</evidence>
<keyword evidence="1" id="KW-1133">Transmembrane helix</keyword>
<proteinExistence type="predicted"/>
<accession>A0A2H0W5A0</accession>
<gene>
    <name evidence="2" type="ORF">COT80_00190</name>
</gene>
<dbReference type="Proteomes" id="UP000229056">
    <property type="component" value="Unassembled WGS sequence"/>
</dbReference>
<evidence type="ECO:0000313" key="2">
    <source>
        <dbReference type="EMBL" id="PIS06528.1"/>
    </source>
</evidence>
<keyword evidence="1" id="KW-0472">Membrane</keyword>
<feature type="transmembrane region" description="Helical" evidence="1">
    <location>
        <begin position="103"/>
        <end position="121"/>
    </location>
</feature>
<name>A0A2H0W5A0_9BACT</name>
<organism evidence="2 3">
    <name type="scientific">Candidatus Buchananbacteria bacterium CG10_big_fil_rev_8_21_14_0_10_33_19</name>
    <dbReference type="NCBI Taxonomy" id="1974525"/>
    <lineage>
        <taxon>Bacteria</taxon>
        <taxon>Candidatus Buchananiibacteriota</taxon>
    </lineage>
</organism>
<dbReference type="Pfam" id="PF18895">
    <property type="entry name" value="T4SS_pilin"/>
    <property type="match status" value="1"/>
</dbReference>
<keyword evidence="1" id="KW-0812">Transmembrane</keyword>
<dbReference type="InterPro" id="IPR043993">
    <property type="entry name" value="T4SS_pilin"/>
</dbReference>
<sequence length="130" mass="13889">MKKTAKIIFSLVVLVTVFSVAIMPQARANVLLDGLTKTVEGTDLSNGTTGINLPIVIGKIIQIFLSFLGVIAVIIIIYAGFLWMTAGGDSGKIEKAKSYIKNAVIGVVIILTSYIITSYVIEQVSKTIKA</sequence>
<dbReference type="EMBL" id="PEZY01000002">
    <property type="protein sequence ID" value="PIS06528.1"/>
    <property type="molecule type" value="Genomic_DNA"/>
</dbReference>
<evidence type="ECO:0000256" key="1">
    <source>
        <dbReference type="SAM" id="Phobius"/>
    </source>
</evidence>
<feature type="transmembrane region" description="Helical" evidence="1">
    <location>
        <begin position="60"/>
        <end position="83"/>
    </location>
</feature>
<protein>
    <recommendedName>
        <fullName evidence="4">TrbC/VIRB2 family protein</fullName>
    </recommendedName>
</protein>
<dbReference type="AlphaFoldDB" id="A0A2H0W5A0"/>